<dbReference type="GeneID" id="104585407"/>
<reference evidence="2" key="2">
    <citation type="submission" date="2017-06" db="EMBL/GenBank/DDBJ databases">
        <title>WGS assembly of Brachypodium distachyon.</title>
        <authorList>
            <consortium name="The International Brachypodium Initiative"/>
            <person name="Lucas S."/>
            <person name="Harmon-Smith M."/>
            <person name="Lail K."/>
            <person name="Tice H."/>
            <person name="Grimwood J."/>
            <person name="Bruce D."/>
            <person name="Barry K."/>
            <person name="Shu S."/>
            <person name="Lindquist E."/>
            <person name="Wang M."/>
            <person name="Pitluck S."/>
            <person name="Vogel J.P."/>
            <person name="Garvin D.F."/>
            <person name="Mockler T.C."/>
            <person name="Schmutz J."/>
            <person name="Rokhsar D."/>
            <person name="Bevan M.W."/>
        </authorList>
    </citation>
    <scope>NUCLEOTIDE SEQUENCE</scope>
    <source>
        <strain evidence="2">Bd21</strain>
    </source>
</reference>
<dbReference type="RefSeq" id="XP_010240283.1">
    <property type="nucleotide sequence ID" value="XM_010241981.3"/>
</dbReference>
<organism evidence="2">
    <name type="scientific">Brachypodium distachyon</name>
    <name type="common">Purple false brome</name>
    <name type="synonym">Trachynia distachya</name>
    <dbReference type="NCBI Taxonomy" id="15368"/>
    <lineage>
        <taxon>Eukaryota</taxon>
        <taxon>Viridiplantae</taxon>
        <taxon>Streptophyta</taxon>
        <taxon>Embryophyta</taxon>
        <taxon>Tracheophyta</taxon>
        <taxon>Spermatophyta</taxon>
        <taxon>Magnoliopsida</taxon>
        <taxon>Liliopsida</taxon>
        <taxon>Poales</taxon>
        <taxon>Poaceae</taxon>
        <taxon>BOP clade</taxon>
        <taxon>Pooideae</taxon>
        <taxon>Stipodae</taxon>
        <taxon>Brachypodieae</taxon>
        <taxon>Brachypodium</taxon>
    </lineage>
</organism>
<dbReference type="OrthoDB" id="668456at2759"/>
<dbReference type="PROSITE" id="PS51257">
    <property type="entry name" value="PROKAR_LIPOPROTEIN"/>
    <property type="match status" value="1"/>
</dbReference>
<evidence type="ECO:0000256" key="1">
    <source>
        <dbReference type="SAM" id="MobiDB-lite"/>
    </source>
</evidence>
<dbReference type="PANTHER" id="PTHR33623">
    <property type="entry name" value="OS04G0572500 PROTEIN"/>
    <property type="match status" value="1"/>
</dbReference>
<evidence type="ECO:0000313" key="4">
    <source>
        <dbReference type="Proteomes" id="UP000008810"/>
    </source>
</evidence>
<dbReference type="PANTHER" id="PTHR33623:SF23">
    <property type="entry name" value="OS04G0572500 PROTEIN"/>
    <property type="match status" value="1"/>
</dbReference>
<protein>
    <recommendedName>
        <fullName evidence="5">DUF4378 domain-containing protein</fullName>
    </recommendedName>
</protein>
<name>A0A0Q3H7G1_BRADI</name>
<feature type="region of interest" description="Disordered" evidence="1">
    <location>
        <begin position="174"/>
        <end position="254"/>
    </location>
</feature>
<dbReference type="KEGG" id="bdi:104585407"/>
<proteinExistence type="predicted"/>
<gene>
    <name evidence="3" type="primary">LOC104585407</name>
    <name evidence="2" type="ORF">BRADI_5g18853v3</name>
</gene>
<reference evidence="2 3" key="1">
    <citation type="journal article" date="2010" name="Nature">
        <title>Genome sequencing and analysis of the model grass Brachypodium distachyon.</title>
        <authorList>
            <consortium name="International Brachypodium Initiative"/>
        </authorList>
    </citation>
    <scope>NUCLEOTIDE SEQUENCE [LARGE SCALE GENOMIC DNA]</scope>
    <source>
        <strain evidence="2 3">Bd21</strain>
    </source>
</reference>
<sequence>MRHASEADDILRCSAPLTQFSSGCVLILHFRTTASSVSVPFVSSVSPGHEQNLLFSGTIAGEFQFPTAVPAESAAPMELEEGARPPMMLKEWLELESSAELSCDDDGFGCNRSGSGSRRWKNIASVSTAVRAALSLPSSRGPERQVELSTNSSRRRGLRVGFWKKRRRAEEVVDRKLPSCSASSTDASAGAAGRHSHEKEVARLEATCRLDPEREQKQRRSPVSVMDFLSQDEDDEGEEDANPGDGDGEDDEAASPTFQRSIANIRRASQRLLQTIRQFEQLADLDTSDIDDATTTTEDISNHMVETDSIEDVESVHAQRLLLDGSMSGPNHYFQKLLVDFFCEGKNLDGPDQGKLLETADAWLHGNACSLRPDRRVEMTDIEWLGCWRNIRGDEQKLLVVDLEDDIFWSLIGELVCELH</sequence>
<dbReference type="Gramene" id="KQJ84123">
    <property type="protein sequence ID" value="KQJ84123"/>
    <property type="gene ID" value="BRADI_5g18853v3"/>
</dbReference>
<evidence type="ECO:0008006" key="5">
    <source>
        <dbReference type="Google" id="ProtNLM"/>
    </source>
</evidence>
<dbReference type="AlphaFoldDB" id="A0A0Q3H7G1"/>
<accession>A0A0Q3H7G1</accession>
<dbReference type="EMBL" id="CM000884">
    <property type="protein sequence ID" value="KQJ84123.1"/>
    <property type="molecule type" value="Genomic_DNA"/>
</dbReference>
<keyword evidence="4" id="KW-1185">Reference proteome</keyword>
<dbReference type="Proteomes" id="UP000008810">
    <property type="component" value="Chromosome 5"/>
</dbReference>
<reference evidence="3" key="3">
    <citation type="submission" date="2018-08" db="UniProtKB">
        <authorList>
            <consortium name="EnsemblPlants"/>
        </authorList>
    </citation>
    <scope>IDENTIFICATION</scope>
    <source>
        <strain evidence="3">cv. Bd21</strain>
    </source>
</reference>
<feature type="compositionally biased region" description="Basic and acidic residues" evidence="1">
    <location>
        <begin position="195"/>
        <end position="218"/>
    </location>
</feature>
<dbReference type="EnsemblPlants" id="KQJ84123">
    <property type="protein sequence ID" value="KQJ84123"/>
    <property type="gene ID" value="BRADI_5g18853v3"/>
</dbReference>
<feature type="compositionally biased region" description="Low complexity" evidence="1">
    <location>
        <begin position="179"/>
        <end position="192"/>
    </location>
</feature>
<evidence type="ECO:0000313" key="3">
    <source>
        <dbReference type="EnsemblPlants" id="KQJ84123"/>
    </source>
</evidence>
<evidence type="ECO:0000313" key="2">
    <source>
        <dbReference type="EMBL" id="KQJ84123.1"/>
    </source>
</evidence>
<feature type="compositionally biased region" description="Acidic residues" evidence="1">
    <location>
        <begin position="230"/>
        <end position="253"/>
    </location>
</feature>